<dbReference type="EMBL" id="JBHTCE010000001">
    <property type="protein sequence ID" value="MFC7389483.1"/>
    <property type="molecule type" value="Genomic_DNA"/>
</dbReference>
<protein>
    <recommendedName>
        <fullName evidence="2 4">GTP cyclohydrolase 1 type 2 homolog</fullName>
    </recommendedName>
</protein>
<evidence type="ECO:0000256" key="1">
    <source>
        <dbReference type="ARBA" id="ARBA00006964"/>
    </source>
</evidence>
<evidence type="ECO:0000256" key="2">
    <source>
        <dbReference type="ARBA" id="ARBA00022112"/>
    </source>
</evidence>
<keyword evidence="3 4" id="KW-0479">Metal-binding</keyword>
<dbReference type="PANTHER" id="PTHR13799">
    <property type="entry name" value="NGG1 INTERACTING FACTOR 3"/>
    <property type="match status" value="1"/>
</dbReference>
<evidence type="ECO:0000313" key="6">
    <source>
        <dbReference type="Proteomes" id="UP001596439"/>
    </source>
</evidence>
<comment type="caution">
    <text evidence="5">The sequence shown here is derived from an EMBL/GenBank/DDBJ whole genome shotgun (WGS) entry which is preliminary data.</text>
</comment>
<dbReference type="Proteomes" id="UP001596439">
    <property type="component" value="Unassembled WGS sequence"/>
</dbReference>
<sequence length="370" mass="40493">MANGNQVIQLFEEFAPKHLAVEGDKIGLQIGSLNKEVKRVMVTLDVLESVVDEAIEKEVDLIIAHHPPIFSPLSQVNDRSTAGKITMKCIQHDIAVFVAHTNLDVCVGGVNDWMSEAIGLHDTKVLVPTYEEPVYKLTVFVPETHAEDVSRALGKAGAGHIGDYADCQFRVAGTGQFTPLEGTTPFIGTPNETEQVNEVRIETVVRESQKKRVLRAMKDAHPYEEVAYDLIRDEIEGHVYGLGRIGKLGQALTLEEFAEHVKTSFGVEGVRFVGDSKRLIEKVAVLGGDGNKYVSAAHFKGADAYVTGDLYFHVAHDAMALGLAVVDPGHHVESVMKQGVVDVLAEKFQKAKIDVDLIISEANTNPFQFK</sequence>
<dbReference type="Gene3D" id="3.30.70.120">
    <property type="match status" value="1"/>
</dbReference>
<proteinExistence type="inferred from homology"/>
<dbReference type="RefSeq" id="WP_214787431.1">
    <property type="nucleotide sequence ID" value="NZ_JANIEL010000054.1"/>
</dbReference>
<dbReference type="SUPFAM" id="SSF102705">
    <property type="entry name" value="NIF3 (NGG1p interacting factor 3)-like"/>
    <property type="match status" value="1"/>
</dbReference>
<dbReference type="InterPro" id="IPR036069">
    <property type="entry name" value="DUF34/NIF3_sf"/>
</dbReference>
<dbReference type="NCBIfam" id="TIGR00486">
    <property type="entry name" value="YbgI_SA1388"/>
    <property type="match status" value="1"/>
</dbReference>
<accession>A0ABW2PPK4</accession>
<evidence type="ECO:0000256" key="3">
    <source>
        <dbReference type="ARBA" id="ARBA00022723"/>
    </source>
</evidence>
<dbReference type="Pfam" id="PF01784">
    <property type="entry name" value="DUF34_NIF3"/>
    <property type="match status" value="1"/>
</dbReference>
<dbReference type="InterPro" id="IPR015867">
    <property type="entry name" value="N-reg_PII/ATP_PRibTrfase_C"/>
</dbReference>
<comment type="similarity">
    <text evidence="1 4">Belongs to the GTP cyclohydrolase I type 2/NIF3 family.</text>
</comment>
<organism evidence="5 6">
    <name type="scientific">Exiguobacterium aestuarii</name>
    <dbReference type="NCBI Taxonomy" id="273527"/>
    <lineage>
        <taxon>Bacteria</taxon>
        <taxon>Bacillati</taxon>
        <taxon>Bacillota</taxon>
        <taxon>Bacilli</taxon>
        <taxon>Bacillales</taxon>
        <taxon>Bacillales Family XII. Incertae Sedis</taxon>
        <taxon>Exiguobacterium</taxon>
    </lineage>
</organism>
<dbReference type="InterPro" id="IPR002678">
    <property type="entry name" value="DUF34/NIF3"/>
</dbReference>
<evidence type="ECO:0000313" key="5">
    <source>
        <dbReference type="EMBL" id="MFC7389483.1"/>
    </source>
</evidence>
<dbReference type="InterPro" id="IPR017221">
    <property type="entry name" value="DUF34/NIF3_bac"/>
</dbReference>
<reference evidence="6" key="1">
    <citation type="journal article" date="2019" name="Int. J. Syst. Evol. Microbiol.">
        <title>The Global Catalogue of Microorganisms (GCM) 10K type strain sequencing project: providing services to taxonomists for standard genome sequencing and annotation.</title>
        <authorList>
            <consortium name="The Broad Institute Genomics Platform"/>
            <consortium name="The Broad Institute Genome Sequencing Center for Infectious Disease"/>
            <person name="Wu L."/>
            <person name="Ma J."/>
        </authorList>
    </citation>
    <scope>NUCLEOTIDE SEQUENCE [LARGE SCALE GENOMIC DNA]</scope>
    <source>
        <strain evidence="6">CCUG 55590</strain>
    </source>
</reference>
<dbReference type="PANTHER" id="PTHR13799:SF14">
    <property type="entry name" value="GTP CYCLOHYDROLASE 1 TYPE 2 HOMOLOG"/>
    <property type="match status" value="1"/>
</dbReference>
<evidence type="ECO:0000256" key="4">
    <source>
        <dbReference type="PIRNR" id="PIRNR037489"/>
    </source>
</evidence>
<dbReference type="Gene3D" id="3.40.1390.30">
    <property type="entry name" value="NIF3 (NGG1p interacting factor 3)-like"/>
    <property type="match status" value="1"/>
</dbReference>
<name>A0ABW2PPK4_9BACL</name>
<gene>
    <name evidence="5" type="ORF">ACFQO8_04945</name>
</gene>
<keyword evidence="6" id="KW-1185">Reference proteome</keyword>
<dbReference type="PIRSF" id="PIRSF037489">
    <property type="entry name" value="UCP037489_NIF3_YqfO"/>
    <property type="match status" value="1"/>
</dbReference>